<dbReference type="Proteomes" id="UP000007802">
    <property type="component" value="Unassembled WGS sequence"/>
</dbReference>
<feature type="region of interest" description="Disordered" evidence="1">
    <location>
        <begin position="1"/>
        <end position="55"/>
    </location>
</feature>
<reference evidence="2" key="1">
    <citation type="submission" date="2010-03" db="EMBL/GenBank/DDBJ databases">
        <title>Annotation of Blastomyces dermatitidis strain ATCC 18188.</title>
        <authorList>
            <consortium name="The Broad Institute Genome Sequencing Platform"/>
            <consortium name="Broad Institute Genome Sequencing Center for Infectious Disease."/>
            <person name="Cuomo C."/>
            <person name="Klein B."/>
            <person name="Sullivan T."/>
            <person name="Heitman J."/>
            <person name="Young S."/>
            <person name="Zeng Q."/>
            <person name="Gargeya S."/>
            <person name="Alvarado L."/>
            <person name="Berlin A.M."/>
            <person name="Chapman S.B."/>
            <person name="Chen Z."/>
            <person name="Freedman E."/>
            <person name="Gellesch M."/>
            <person name="Goldberg J."/>
            <person name="Griggs A."/>
            <person name="Gujja S."/>
            <person name="Heilman E."/>
            <person name="Heiman D."/>
            <person name="Howarth C."/>
            <person name="Mehta T."/>
            <person name="Neiman D."/>
            <person name="Pearson M."/>
            <person name="Roberts A."/>
            <person name="Saif S."/>
            <person name="Shea T."/>
            <person name="Shenoy N."/>
            <person name="Sisk P."/>
            <person name="Stolte C."/>
            <person name="Sykes S."/>
            <person name="White J."/>
            <person name="Yandava C."/>
            <person name="Haas B."/>
            <person name="Nusbaum C."/>
            <person name="Birren B."/>
        </authorList>
    </citation>
    <scope>NUCLEOTIDE SEQUENCE</scope>
    <source>
        <strain evidence="2">ATCC 18188</strain>
    </source>
</reference>
<protein>
    <submittedName>
        <fullName evidence="2">Uncharacterized protein</fullName>
    </submittedName>
</protein>
<feature type="compositionally biased region" description="Basic and acidic residues" evidence="1">
    <location>
        <begin position="25"/>
        <end position="35"/>
    </location>
</feature>
<organism evidence="2">
    <name type="scientific">Ajellomyces dermatitidis (strain ATCC 18188 / CBS 674.68)</name>
    <name type="common">Blastomyces dermatitidis</name>
    <dbReference type="NCBI Taxonomy" id="653446"/>
    <lineage>
        <taxon>Eukaryota</taxon>
        <taxon>Fungi</taxon>
        <taxon>Dikarya</taxon>
        <taxon>Ascomycota</taxon>
        <taxon>Pezizomycotina</taxon>
        <taxon>Eurotiomycetes</taxon>
        <taxon>Eurotiomycetidae</taxon>
        <taxon>Onygenales</taxon>
        <taxon>Ajellomycetaceae</taxon>
        <taxon>Blastomyces</taxon>
    </lineage>
</organism>
<dbReference type="AlphaFoldDB" id="A0A0J9ETM9"/>
<name>A0A0J9ETM9_AJEDA</name>
<evidence type="ECO:0000256" key="1">
    <source>
        <dbReference type="SAM" id="MobiDB-lite"/>
    </source>
</evidence>
<sequence>MRSLIEVHFGGSSSRGWRKAQPDFNKLESADRHCTMQDSDNQQGQKQPPGQQFVE</sequence>
<evidence type="ECO:0000313" key="2">
    <source>
        <dbReference type="EMBL" id="KMW68530.1"/>
    </source>
</evidence>
<accession>A0A0J9ETM9</accession>
<gene>
    <name evidence="2" type="ORF">BDDG_12873</name>
</gene>
<dbReference type="EMBL" id="GG749483">
    <property type="protein sequence ID" value="KMW68530.1"/>
    <property type="molecule type" value="Genomic_DNA"/>
</dbReference>
<proteinExistence type="predicted"/>
<feature type="compositionally biased region" description="Low complexity" evidence="1">
    <location>
        <begin position="42"/>
        <end position="55"/>
    </location>
</feature>